<keyword evidence="3" id="KW-1003">Cell membrane</keyword>
<dbReference type="InterPro" id="IPR049177">
    <property type="entry name" value="MgtC_SapB_SrpB_YhiD_N"/>
</dbReference>
<dbReference type="RefSeq" id="WP_133494622.1">
    <property type="nucleotide sequence ID" value="NZ_BMLU01000002.1"/>
</dbReference>
<keyword evidence="5 7" id="KW-1133">Transmembrane helix</keyword>
<dbReference type="OrthoDB" id="9811198at2"/>
<dbReference type="AlphaFoldDB" id="A0A4R6FXI6"/>
<feature type="transmembrane region" description="Helical" evidence="7">
    <location>
        <begin position="104"/>
        <end position="122"/>
    </location>
</feature>
<keyword evidence="7" id="KW-0997">Cell inner membrane</keyword>
<gene>
    <name evidence="9" type="ORF">EV664_102445</name>
</gene>
<proteinExistence type="inferred from homology"/>
<evidence type="ECO:0000313" key="9">
    <source>
        <dbReference type="EMBL" id="TDN85735.1"/>
    </source>
</evidence>
<feature type="transmembrane region" description="Helical" evidence="7">
    <location>
        <begin position="45"/>
        <end position="67"/>
    </location>
</feature>
<evidence type="ECO:0000256" key="1">
    <source>
        <dbReference type="ARBA" id="ARBA00004651"/>
    </source>
</evidence>
<evidence type="ECO:0000313" key="10">
    <source>
        <dbReference type="Proteomes" id="UP000295493"/>
    </source>
</evidence>
<sequence>MELNAPVGLTGIGWDPMLRLLCAALAGLLLGVDREFRGHGAGLRTNAIACFGAALMTVSALALWHQLGGGATRMDPLRVLQGTATVIGVLAAALVVYSNGQAQNLTTAVHLWLVTGIGIAFGAGQYPLGLFSSVVALVLLIVVGAMERRWMPEDDDGED</sequence>
<protein>
    <recommendedName>
        <fullName evidence="7">Protein MgtC</fullName>
    </recommendedName>
</protein>
<comment type="subcellular location">
    <subcellularLocation>
        <location evidence="7">Cell inner membrane</location>
        <topology evidence="7">Multi-pass membrane protein</topology>
    </subcellularLocation>
    <subcellularLocation>
        <location evidence="1">Cell membrane</location>
        <topology evidence="1">Multi-pass membrane protein</topology>
    </subcellularLocation>
</comment>
<comment type="similarity">
    <text evidence="2 7">Belongs to the MgtC/SapB family.</text>
</comment>
<accession>A0A4R6FXI6</accession>
<keyword evidence="6 7" id="KW-0472">Membrane</keyword>
<dbReference type="EMBL" id="SNWD01000002">
    <property type="protein sequence ID" value="TDN85735.1"/>
    <property type="molecule type" value="Genomic_DNA"/>
</dbReference>
<evidence type="ECO:0000256" key="6">
    <source>
        <dbReference type="ARBA" id="ARBA00023136"/>
    </source>
</evidence>
<evidence type="ECO:0000256" key="3">
    <source>
        <dbReference type="ARBA" id="ARBA00022475"/>
    </source>
</evidence>
<evidence type="ECO:0000256" key="5">
    <source>
        <dbReference type="ARBA" id="ARBA00022989"/>
    </source>
</evidence>
<dbReference type="PANTHER" id="PTHR33778">
    <property type="entry name" value="PROTEIN MGTC"/>
    <property type="match status" value="1"/>
</dbReference>
<evidence type="ECO:0000259" key="8">
    <source>
        <dbReference type="Pfam" id="PF02308"/>
    </source>
</evidence>
<keyword evidence="4 7" id="KW-0812">Transmembrane</keyword>
<evidence type="ECO:0000256" key="4">
    <source>
        <dbReference type="ARBA" id="ARBA00022692"/>
    </source>
</evidence>
<feature type="transmembrane region" description="Helical" evidence="7">
    <location>
        <begin position="128"/>
        <end position="146"/>
    </location>
</feature>
<comment type="caution">
    <text evidence="9">The sequence shown here is derived from an EMBL/GenBank/DDBJ whole genome shotgun (WGS) entry which is preliminary data.</text>
</comment>
<dbReference type="PRINTS" id="PR01837">
    <property type="entry name" value="MGTCSAPBPROT"/>
</dbReference>
<organism evidence="9 10">
    <name type="scientific">Stakelama pacifica</name>
    <dbReference type="NCBI Taxonomy" id="517720"/>
    <lineage>
        <taxon>Bacteria</taxon>
        <taxon>Pseudomonadati</taxon>
        <taxon>Pseudomonadota</taxon>
        <taxon>Alphaproteobacteria</taxon>
        <taxon>Sphingomonadales</taxon>
        <taxon>Sphingomonadaceae</taxon>
        <taxon>Stakelama</taxon>
    </lineage>
</organism>
<evidence type="ECO:0000256" key="2">
    <source>
        <dbReference type="ARBA" id="ARBA00009298"/>
    </source>
</evidence>
<dbReference type="Pfam" id="PF02308">
    <property type="entry name" value="MgtC"/>
    <property type="match status" value="1"/>
</dbReference>
<dbReference type="GO" id="GO:0005886">
    <property type="term" value="C:plasma membrane"/>
    <property type="evidence" value="ECO:0007669"/>
    <property type="project" value="UniProtKB-SubCell"/>
</dbReference>
<dbReference type="PANTHER" id="PTHR33778:SF1">
    <property type="entry name" value="MAGNESIUM TRANSPORTER YHID-RELATED"/>
    <property type="match status" value="1"/>
</dbReference>
<evidence type="ECO:0000256" key="7">
    <source>
        <dbReference type="RuleBase" id="RU365041"/>
    </source>
</evidence>
<keyword evidence="10" id="KW-1185">Reference proteome</keyword>
<reference evidence="9 10" key="1">
    <citation type="submission" date="2019-03" db="EMBL/GenBank/DDBJ databases">
        <title>Genomic Encyclopedia of Type Strains, Phase IV (KMG-IV): sequencing the most valuable type-strain genomes for metagenomic binning, comparative biology and taxonomic classification.</title>
        <authorList>
            <person name="Goeker M."/>
        </authorList>
    </citation>
    <scope>NUCLEOTIDE SEQUENCE [LARGE SCALE GENOMIC DNA]</scope>
    <source>
        <strain evidence="9 10">DSM 25059</strain>
    </source>
</reference>
<feature type="transmembrane region" description="Helical" evidence="7">
    <location>
        <begin position="79"/>
        <end position="97"/>
    </location>
</feature>
<name>A0A4R6FXI6_9SPHN</name>
<dbReference type="Proteomes" id="UP000295493">
    <property type="component" value="Unassembled WGS sequence"/>
</dbReference>
<dbReference type="InterPro" id="IPR003416">
    <property type="entry name" value="MgtC/SapB/SrpB/YhiD_fam"/>
</dbReference>
<feature type="domain" description="MgtC/SapB/SrpB/YhiD N-terminal" evidence="8">
    <location>
        <begin position="20"/>
        <end position="148"/>
    </location>
</feature>
<feature type="transmembrane region" description="Helical" evidence="7">
    <location>
        <begin position="16"/>
        <end position="33"/>
    </location>
</feature>